<feature type="transmembrane region" description="Helical" evidence="1">
    <location>
        <begin position="136"/>
        <end position="153"/>
    </location>
</feature>
<feature type="transmembrane region" description="Helical" evidence="1">
    <location>
        <begin position="215"/>
        <end position="245"/>
    </location>
</feature>
<dbReference type="RefSeq" id="WP_143878213.1">
    <property type="nucleotide sequence ID" value="NZ_BAABLZ010000002.1"/>
</dbReference>
<keyword evidence="3" id="KW-1185">Reference proteome</keyword>
<dbReference type="InterPro" id="IPR009323">
    <property type="entry name" value="DUF979"/>
</dbReference>
<dbReference type="Proteomes" id="UP000315891">
    <property type="component" value="Chromosome"/>
</dbReference>
<gene>
    <name evidence="2" type="ORF">FNZ56_01810</name>
</gene>
<feature type="transmembrane region" description="Helical" evidence="1">
    <location>
        <begin position="6"/>
        <end position="23"/>
    </location>
</feature>
<dbReference type="EMBL" id="CP041742">
    <property type="protein sequence ID" value="QDQ72698.1"/>
    <property type="molecule type" value="Genomic_DNA"/>
</dbReference>
<feature type="transmembrane region" description="Helical" evidence="1">
    <location>
        <begin position="96"/>
        <end position="116"/>
    </location>
</feature>
<reference evidence="2 3" key="1">
    <citation type="submission" date="2019-07" db="EMBL/GenBank/DDBJ databases">
        <title>Lysobacter weifangensis sp. nov., isolated from bensulfuron-methyl contaminated farmland soil.</title>
        <authorList>
            <person name="Zhao H."/>
        </authorList>
    </citation>
    <scope>NUCLEOTIDE SEQUENCE [LARGE SCALE GENOMIC DNA]</scope>
    <source>
        <strain evidence="2 3">CC-Bw-6</strain>
    </source>
</reference>
<keyword evidence="1" id="KW-1133">Transmembrane helix</keyword>
<feature type="transmembrane region" description="Helical" evidence="1">
    <location>
        <begin position="257"/>
        <end position="278"/>
    </location>
</feature>
<keyword evidence="1" id="KW-0472">Membrane</keyword>
<sequence>MLELAPFYWLLALLLAAAAWRNARERRFAQACFWAVLALLFAGGDWILAARKAGNPFPAQLAGVGVVALALLSLRMRRMHIAEAPREQRLASAQRLGHRLLWPALLIPLVTLLVVMFGPKLAFGTTKFLGEGSPTLVGLGLACVVAALAALRVTREMPAMAFVENRRLLDTLGWAALLPIVLATLGGVFAASGVGESVASLVSMVIPTDSRIACLLAYALGMVLFTMIMGNAFAAFPVMTAGIGLPLLIQRHGADPAILGSLGMLTGYCGTLLTPMAANFNLVPAALLELDDPNGVIRAQWATAVPLLAVNIALMALLVFR</sequence>
<proteinExistence type="predicted"/>
<feature type="transmembrane region" description="Helical" evidence="1">
    <location>
        <begin position="32"/>
        <end position="51"/>
    </location>
</feature>
<dbReference type="AlphaFoldDB" id="A0A516V2F4"/>
<name>A0A516V2F4_9GAMM</name>
<evidence type="ECO:0000256" key="1">
    <source>
        <dbReference type="SAM" id="Phobius"/>
    </source>
</evidence>
<accession>A0A516V2F4</accession>
<evidence type="ECO:0000313" key="3">
    <source>
        <dbReference type="Proteomes" id="UP000315891"/>
    </source>
</evidence>
<protein>
    <submittedName>
        <fullName evidence="2">DUF979 domain-containing protein</fullName>
    </submittedName>
</protein>
<dbReference type="OrthoDB" id="1689651at2"/>
<dbReference type="Pfam" id="PF06166">
    <property type="entry name" value="DUF979"/>
    <property type="match status" value="1"/>
</dbReference>
<organism evidence="2 3">
    <name type="scientific">Pseudoluteimonas lycopersici</name>
    <dbReference type="NCBI Taxonomy" id="1324796"/>
    <lineage>
        <taxon>Bacteria</taxon>
        <taxon>Pseudomonadati</taxon>
        <taxon>Pseudomonadota</taxon>
        <taxon>Gammaproteobacteria</taxon>
        <taxon>Lysobacterales</taxon>
        <taxon>Lysobacteraceae</taxon>
        <taxon>Pseudoluteimonas</taxon>
    </lineage>
</organism>
<feature type="transmembrane region" description="Helical" evidence="1">
    <location>
        <begin position="298"/>
        <end position="320"/>
    </location>
</feature>
<evidence type="ECO:0000313" key="2">
    <source>
        <dbReference type="EMBL" id="QDQ72698.1"/>
    </source>
</evidence>
<feature type="transmembrane region" description="Helical" evidence="1">
    <location>
        <begin position="57"/>
        <end position="75"/>
    </location>
</feature>
<keyword evidence="1" id="KW-0812">Transmembrane</keyword>
<feature type="transmembrane region" description="Helical" evidence="1">
    <location>
        <begin position="174"/>
        <end position="195"/>
    </location>
</feature>